<dbReference type="InterPro" id="IPR001940">
    <property type="entry name" value="Peptidase_S1C"/>
</dbReference>
<evidence type="ECO:0000313" key="7">
    <source>
        <dbReference type="EMBL" id="HIV11453.1"/>
    </source>
</evidence>
<dbReference type="InterPro" id="IPR051201">
    <property type="entry name" value="Chloro_Bact_Ser_Proteases"/>
</dbReference>
<dbReference type="Pfam" id="PF13365">
    <property type="entry name" value="Trypsin_2"/>
    <property type="match status" value="1"/>
</dbReference>
<dbReference type="SUPFAM" id="SSF50156">
    <property type="entry name" value="PDZ domain-like"/>
    <property type="match status" value="1"/>
</dbReference>
<evidence type="ECO:0000313" key="8">
    <source>
        <dbReference type="Proteomes" id="UP000823960"/>
    </source>
</evidence>
<dbReference type="SMART" id="SM00228">
    <property type="entry name" value="PDZ"/>
    <property type="match status" value="1"/>
</dbReference>
<evidence type="ECO:0000256" key="4">
    <source>
        <dbReference type="SAM" id="MobiDB-lite"/>
    </source>
</evidence>
<comment type="similarity">
    <text evidence="1">Belongs to the peptidase S1C family.</text>
</comment>
<dbReference type="InterPro" id="IPR009003">
    <property type="entry name" value="Peptidase_S1_PA"/>
</dbReference>
<dbReference type="EMBL" id="DVOL01000104">
    <property type="protein sequence ID" value="HIV11453.1"/>
    <property type="molecule type" value="Genomic_DNA"/>
</dbReference>
<dbReference type="SUPFAM" id="SSF50494">
    <property type="entry name" value="Trypsin-like serine proteases"/>
    <property type="match status" value="1"/>
</dbReference>
<feature type="compositionally biased region" description="Polar residues" evidence="4">
    <location>
        <begin position="1"/>
        <end position="15"/>
    </location>
</feature>
<dbReference type="PANTHER" id="PTHR43343:SF3">
    <property type="entry name" value="PROTEASE DO-LIKE 8, CHLOROPLASTIC"/>
    <property type="match status" value="1"/>
</dbReference>
<protein>
    <submittedName>
        <fullName evidence="7">Trypsin-like peptidase domain-containing protein</fullName>
    </submittedName>
</protein>
<evidence type="ECO:0000256" key="5">
    <source>
        <dbReference type="SAM" id="Phobius"/>
    </source>
</evidence>
<dbReference type="Proteomes" id="UP000823960">
    <property type="component" value="Unassembled WGS sequence"/>
</dbReference>
<keyword evidence="5" id="KW-0472">Membrane</keyword>
<proteinExistence type="inferred from homology"/>
<keyword evidence="2" id="KW-0645">Protease</keyword>
<reference evidence="7" key="1">
    <citation type="submission" date="2020-10" db="EMBL/GenBank/DDBJ databases">
        <authorList>
            <person name="Gilroy R."/>
        </authorList>
    </citation>
    <scope>NUCLEOTIDE SEQUENCE</scope>
    <source>
        <strain evidence="7">1370</strain>
    </source>
</reference>
<feature type="transmembrane region" description="Helical" evidence="5">
    <location>
        <begin position="110"/>
        <end position="132"/>
    </location>
</feature>
<name>A0A9D1NRZ4_9FIRM</name>
<evidence type="ECO:0000256" key="3">
    <source>
        <dbReference type="ARBA" id="ARBA00022801"/>
    </source>
</evidence>
<accession>A0A9D1NRZ4</accession>
<dbReference type="InterPro" id="IPR001478">
    <property type="entry name" value="PDZ"/>
</dbReference>
<feature type="compositionally biased region" description="Low complexity" evidence="4">
    <location>
        <begin position="487"/>
        <end position="503"/>
    </location>
</feature>
<dbReference type="InterPro" id="IPR036034">
    <property type="entry name" value="PDZ_sf"/>
</dbReference>
<sequence>MNNMDNMNSLNQPESLNEKAFGDNGNPTQALGANETAPGVQIHNSAYESAGGFNQANIPIGGEAREPEFRPYGSSPIPMGNASFAPVSPDGPAASKKSAKKEKRGGAGRVAAIAICCSLIGGLAGGAGGYLISSRVNTQQSGVVSDAGNVSSLYEGERQEVIIDINHIDTSKIMSQAEVYAKNVNAVVGITTSITTNYWGYTTTSAASGSGFVLTDDGYILTNFHVIKDSNSIKVSFYDGTELDAQLIGYDESNDIAVLKVEAENLQTVILGSSEELNVGDQVMAIGNPLGELTFSLTSGYVSALDREVTLSSNLTMNLIQTDCAINSGNSGGPLFNLYGEVVGITNAKYSSSSMSEATIDNIGFAIPIDDIKSIVMSIIEKGYVSKPYIGVSVIDVSEETQVYGLPAGASIQLIEDGSPAEKAGLEINDIITGVNGKTIEGSGELVSAIAELSPGDTAELTVYRMGSTITVNLTIGEKVQSAIDNSESSQSQEQSQQGQQGQNDDGGRGSFGSPFDWFFGN</sequence>
<dbReference type="Gene3D" id="2.40.10.10">
    <property type="entry name" value="Trypsin-like serine proteases"/>
    <property type="match status" value="2"/>
</dbReference>
<dbReference type="GO" id="GO:0006508">
    <property type="term" value="P:proteolysis"/>
    <property type="evidence" value="ECO:0007669"/>
    <property type="project" value="UniProtKB-KW"/>
</dbReference>
<dbReference type="PANTHER" id="PTHR43343">
    <property type="entry name" value="PEPTIDASE S12"/>
    <property type="match status" value="1"/>
</dbReference>
<dbReference type="GO" id="GO:0004252">
    <property type="term" value="F:serine-type endopeptidase activity"/>
    <property type="evidence" value="ECO:0007669"/>
    <property type="project" value="InterPro"/>
</dbReference>
<evidence type="ECO:0000256" key="2">
    <source>
        <dbReference type="ARBA" id="ARBA00022670"/>
    </source>
</evidence>
<feature type="compositionally biased region" description="Polar residues" evidence="4">
    <location>
        <begin position="42"/>
        <end position="57"/>
    </location>
</feature>
<dbReference type="PROSITE" id="PS50106">
    <property type="entry name" value="PDZ"/>
    <property type="match status" value="1"/>
</dbReference>
<comment type="caution">
    <text evidence="7">The sequence shown here is derived from an EMBL/GenBank/DDBJ whole genome shotgun (WGS) entry which is preliminary data.</text>
</comment>
<keyword evidence="3" id="KW-0378">Hydrolase</keyword>
<evidence type="ECO:0000259" key="6">
    <source>
        <dbReference type="PROSITE" id="PS50106"/>
    </source>
</evidence>
<gene>
    <name evidence="7" type="ORF">IAD28_07160</name>
</gene>
<feature type="domain" description="PDZ" evidence="6">
    <location>
        <begin position="374"/>
        <end position="442"/>
    </location>
</feature>
<feature type="region of interest" description="Disordered" evidence="4">
    <location>
        <begin position="483"/>
        <end position="522"/>
    </location>
</feature>
<reference evidence="7" key="2">
    <citation type="journal article" date="2021" name="PeerJ">
        <title>Extensive microbial diversity within the chicken gut microbiome revealed by metagenomics and culture.</title>
        <authorList>
            <person name="Gilroy R."/>
            <person name="Ravi A."/>
            <person name="Getino M."/>
            <person name="Pursley I."/>
            <person name="Horton D.L."/>
            <person name="Alikhan N.F."/>
            <person name="Baker D."/>
            <person name="Gharbi K."/>
            <person name="Hall N."/>
            <person name="Watson M."/>
            <person name="Adriaenssens E.M."/>
            <person name="Foster-Nyarko E."/>
            <person name="Jarju S."/>
            <person name="Secka A."/>
            <person name="Antonio M."/>
            <person name="Oren A."/>
            <person name="Chaudhuri R.R."/>
            <person name="La Ragione R."/>
            <person name="Hildebrand F."/>
            <person name="Pallen M.J."/>
        </authorList>
    </citation>
    <scope>NUCLEOTIDE SEQUENCE</scope>
    <source>
        <strain evidence="7">1370</strain>
    </source>
</reference>
<feature type="region of interest" description="Disordered" evidence="4">
    <location>
        <begin position="1"/>
        <end position="102"/>
    </location>
</feature>
<dbReference type="InterPro" id="IPR043504">
    <property type="entry name" value="Peptidase_S1_PA_chymotrypsin"/>
</dbReference>
<dbReference type="PRINTS" id="PR00834">
    <property type="entry name" value="PROTEASES2C"/>
</dbReference>
<dbReference type="Pfam" id="PF13180">
    <property type="entry name" value="PDZ_2"/>
    <property type="match status" value="1"/>
</dbReference>
<dbReference type="Gene3D" id="2.30.42.10">
    <property type="match status" value="1"/>
</dbReference>
<keyword evidence="5" id="KW-1133">Transmembrane helix</keyword>
<evidence type="ECO:0000256" key="1">
    <source>
        <dbReference type="ARBA" id="ARBA00010541"/>
    </source>
</evidence>
<keyword evidence="5" id="KW-0812">Transmembrane</keyword>
<organism evidence="7 8">
    <name type="scientific">Candidatus Faeciplasma avium</name>
    <dbReference type="NCBI Taxonomy" id="2840798"/>
    <lineage>
        <taxon>Bacteria</taxon>
        <taxon>Bacillati</taxon>
        <taxon>Bacillota</taxon>
        <taxon>Clostridia</taxon>
        <taxon>Eubacteriales</taxon>
        <taxon>Oscillospiraceae</taxon>
        <taxon>Oscillospiraceae incertae sedis</taxon>
        <taxon>Candidatus Faeciplasma</taxon>
    </lineage>
</organism>
<dbReference type="AlphaFoldDB" id="A0A9D1NRZ4"/>